<sequence>MREASPYNDAPTQPEAQAPMAPIFDLRTPEPPIAISDDGSHGTATPRAASPAPSVHPDTRIVAAGFPEDASQPTTEAIAGPSTLPAAPANLPREGKPTSLPYLDESLITSGTPGKMGYEFPWKMGSHYPANRVFYKLSYTMV</sequence>
<dbReference type="Proteomes" id="UP000006514">
    <property type="component" value="Unassembled WGS sequence"/>
</dbReference>
<keyword evidence="3" id="KW-1185">Reference proteome</keyword>
<evidence type="ECO:0000313" key="2">
    <source>
        <dbReference type="EMBL" id="EJD32754.1"/>
    </source>
</evidence>
<proteinExistence type="predicted"/>
<gene>
    <name evidence="2" type="ORF">AURDEDRAFT_178149</name>
</gene>
<feature type="compositionally biased region" description="Low complexity" evidence="1">
    <location>
        <begin position="43"/>
        <end position="53"/>
    </location>
</feature>
<dbReference type="InParanoid" id="J0CR66"/>
<organism evidence="2 3">
    <name type="scientific">Auricularia subglabra (strain TFB-10046 / SS5)</name>
    <name type="common">White-rot fungus</name>
    <name type="synonym">Auricularia delicata (strain TFB10046)</name>
    <dbReference type="NCBI Taxonomy" id="717982"/>
    <lineage>
        <taxon>Eukaryota</taxon>
        <taxon>Fungi</taxon>
        <taxon>Dikarya</taxon>
        <taxon>Basidiomycota</taxon>
        <taxon>Agaricomycotina</taxon>
        <taxon>Agaricomycetes</taxon>
        <taxon>Auriculariales</taxon>
        <taxon>Auriculariaceae</taxon>
        <taxon>Auricularia</taxon>
    </lineage>
</organism>
<protein>
    <submittedName>
        <fullName evidence="2">Uncharacterized protein</fullName>
    </submittedName>
</protein>
<evidence type="ECO:0000313" key="3">
    <source>
        <dbReference type="Proteomes" id="UP000006514"/>
    </source>
</evidence>
<evidence type="ECO:0000256" key="1">
    <source>
        <dbReference type="SAM" id="MobiDB-lite"/>
    </source>
</evidence>
<dbReference type="EMBL" id="JH688681">
    <property type="protein sequence ID" value="EJD32754.1"/>
    <property type="molecule type" value="Genomic_DNA"/>
</dbReference>
<reference evidence="3" key="1">
    <citation type="journal article" date="2012" name="Science">
        <title>The Paleozoic origin of enzymatic lignin decomposition reconstructed from 31 fungal genomes.</title>
        <authorList>
            <person name="Floudas D."/>
            <person name="Binder M."/>
            <person name="Riley R."/>
            <person name="Barry K."/>
            <person name="Blanchette R.A."/>
            <person name="Henrissat B."/>
            <person name="Martinez A.T."/>
            <person name="Otillar R."/>
            <person name="Spatafora J.W."/>
            <person name="Yadav J.S."/>
            <person name="Aerts A."/>
            <person name="Benoit I."/>
            <person name="Boyd A."/>
            <person name="Carlson A."/>
            <person name="Copeland A."/>
            <person name="Coutinho P.M."/>
            <person name="de Vries R.P."/>
            <person name="Ferreira P."/>
            <person name="Findley K."/>
            <person name="Foster B."/>
            <person name="Gaskell J."/>
            <person name="Glotzer D."/>
            <person name="Gorecki P."/>
            <person name="Heitman J."/>
            <person name="Hesse C."/>
            <person name="Hori C."/>
            <person name="Igarashi K."/>
            <person name="Jurgens J.A."/>
            <person name="Kallen N."/>
            <person name="Kersten P."/>
            <person name="Kohler A."/>
            <person name="Kuees U."/>
            <person name="Kumar T.K.A."/>
            <person name="Kuo A."/>
            <person name="LaButti K."/>
            <person name="Larrondo L.F."/>
            <person name="Lindquist E."/>
            <person name="Ling A."/>
            <person name="Lombard V."/>
            <person name="Lucas S."/>
            <person name="Lundell T."/>
            <person name="Martin R."/>
            <person name="McLaughlin D.J."/>
            <person name="Morgenstern I."/>
            <person name="Morin E."/>
            <person name="Murat C."/>
            <person name="Nagy L.G."/>
            <person name="Nolan M."/>
            <person name="Ohm R.A."/>
            <person name="Patyshakuliyeva A."/>
            <person name="Rokas A."/>
            <person name="Ruiz-Duenas F.J."/>
            <person name="Sabat G."/>
            <person name="Salamov A."/>
            <person name="Samejima M."/>
            <person name="Schmutz J."/>
            <person name="Slot J.C."/>
            <person name="St John F."/>
            <person name="Stenlid J."/>
            <person name="Sun H."/>
            <person name="Sun S."/>
            <person name="Syed K."/>
            <person name="Tsang A."/>
            <person name="Wiebenga A."/>
            <person name="Young D."/>
            <person name="Pisabarro A."/>
            <person name="Eastwood D.C."/>
            <person name="Martin F."/>
            <person name="Cullen D."/>
            <person name="Grigoriev I.V."/>
            <person name="Hibbett D.S."/>
        </authorList>
    </citation>
    <scope>NUCLEOTIDE SEQUENCE [LARGE SCALE GENOMIC DNA]</scope>
    <source>
        <strain evidence="3">TFB10046</strain>
    </source>
</reference>
<name>J0CR66_AURST</name>
<dbReference type="KEGG" id="adl:AURDEDRAFT_178149"/>
<dbReference type="AlphaFoldDB" id="J0CR66"/>
<feature type="region of interest" description="Disordered" evidence="1">
    <location>
        <begin position="1"/>
        <end position="103"/>
    </location>
</feature>
<accession>J0CR66</accession>